<organism evidence="1">
    <name type="scientific">Mesocestoides corti</name>
    <name type="common">Flatworm</name>
    <dbReference type="NCBI Taxonomy" id="53468"/>
    <lineage>
        <taxon>Eukaryota</taxon>
        <taxon>Metazoa</taxon>
        <taxon>Spiralia</taxon>
        <taxon>Lophotrochozoa</taxon>
        <taxon>Platyhelminthes</taxon>
        <taxon>Cestoda</taxon>
        <taxon>Eucestoda</taxon>
        <taxon>Cyclophyllidea</taxon>
        <taxon>Mesocestoididae</taxon>
        <taxon>Mesocestoides</taxon>
    </lineage>
</organism>
<reference evidence="1" key="1">
    <citation type="submission" date="2019-11" db="UniProtKB">
        <authorList>
            <consortium name="WormBaseParasite"/>
        </authorList>
    </citation>
    <scope>IDENTIFICATION</scope>
</reference>
<sequence>MGKLNLLRVAKPSLLLVALFVFGVAHVSSRVVYVASEGGALEAFRLEPLSIYAKQSEPQLAKRRFRRIYSTWIKQPSRQSPSEDD</sequence>
<accession>A0A5K3FZG5</accession>
<evidence type="ECO:0000313" key="1">
    <source>
        <dbReference type="WBParaSite" id="MCU_011420-RA"/>
    </source>
</evidence>
<dbReference type="AlphaFoldDB" id="A0A5K3FZG5"/>
<dbReference type="WBParaSite" id="MCU_011420-RA">
    <property type="protein sequence ID" value="MCU_011420-RA"/>
    <property type="gene ID" value="MCU_011420"/>
</dbReference>
<proteinExistence type="predicted"/>
<protein>
    <submittedName>
        <fullName evidence="1">Transmembrane protein</fullName>
    </submittedName>
</protein>
<name>A0A5K3FZG5_MESCO</name>